<dbReference type="GO" id="GO:0006511">
    <property type="term" value="P:ubiquitin-dependent protein catabolic process"/>
    <property type="evidence" value="ECO:0007669"/>
    <property type="project" value="TreeGrafter"/>
</dbReference>
<dbReference type="OrthoDB" id="1711136at2759"/>
<dbReference type="Pfam" id="PF13920">
    <property type="entry name" value="zf-C3HC4_3"/>
    <property type="match status" value="1"/>
</dbReference>
<proteinExistence type="predicted"/>
<dbReference type="GO" id="GO:0061630">
    <property type="term" value="F:ubiquitin protein ligase activity"/>
    <property type="evidence" value="ECO:0007669"/>
    <property type="project" value="TreeGrafter"/>
</dbReference>
<evidence type="ECO:0000256" key="3">
    <source>
        <dbReference type="SAM" id="MobiDB-lite"/>
    </source>
</evidence>
<name>A0A8T1X5Y7_9STRA</name>
<keyword evidence="6" id="KW-1185">Reference proteome</keyword>
<sequence>MATQHSSEDEWSLVSEEEDVLSNMSFDEVEAEPEVDKAKEVLPVNCEDNDSTAAPTVDEQTDTGFSLLEDSYASERSFEGYTREIRVSLLSPAHQEWFAEPPPLHSLQASTGSSRKRNIKAAFCSPVVCHRSFPDRLRAAAAATRPATEEVEQPTFSEVTAFKQDQATQANLDAPAPTSQITRNELFQSVLERSMEMATQLRCKSQEIERLSLRIADLEGAAVQAERKAQWYEMKIKLNERSIALSKQRAVLSTEYQDNLKSISNDLRQENAQLQAQNAALRGEDQILSTRSLDEIEELEDALASGVESVRAALRIKYRTAMEKRRERELCVVCLAQPVSVILLPCRHQVLCGACAVRVTSCPIDRKDIQDKVLTYGLNAYTD</sequence>
<feature type="coiled-coil region" evidence="2">
    <location>
        <begin position="201"/>
        <end position="284"/>
    </location>
</feature>
<evidence type="ECO:0000313" key="6">
    <source>
        <dbReference type="Proteomes" id="UP000693981"/>
    </source>
</evidence>
<comment type="caution">
    <text evidence="5">The sequence shown here is derived from an EMBL/GenBank/DDBJ whole genome shotgun (WGS) entry which is preliminary data.</text>
</comment>
<dbReference type="AlphaFoldDB" id="A0A8T1X5Y7"/>
<dbReference type="GO" id="GO:0016787">
    <property type="term" value="F:hydrolase activity"/>
    <property type="evidence" value="ECO:0007669"/>
    <property type="project" value="UniProtKB-KW"/>
</dbReference>
<keyword evidence="5" id="KW-0378">Hydrolase</keyword>
<dbReference type="SMART" id="SM00184">
    <property type="entry name" value="RING"/>
    <property type="match status" value="1"/>
</dbReference>
<protein>
    <submittedName>
        <fullName evidence="5">Alpha/beta hydrolase domain-containing protein 4</fullName>
    </submittedName>
</protein>
<dbReference type="GO" id="GO:0016567">
    <property type="term" value="P:protein ubiquitination"/>
    <property type="evidence" value="ECO:0007669"/>
    <property type="project" value="TreeGrafter"/>
</dbReference>
<dbReference type="InterPro" id="IPR001841">
    <property type="entry name" value="Znf_RING"/>
</dbReference>
<keyword evidence="1" id="KW-0862">Zinc</keyword>
<evidence type="ECO:0000259" key="4">
    <source>
        <dbReference type="PROSITE" id="PS50089"/>
    </source>
</evidence>
<dbReference type="Proteomes" id="UP000693981">
    <property type="component" value="Unassembled WGS sequence"/>
</dbReference>
<feature type="compositionally biased region" description="Acidic residues" evidence="3">
    <location>
        <begin position="9"/>
        <end position="20"/>
    </location>
</feature>
<dbReference type="PANTHER" id="PTHR22696">
    <property type="entry name" value="E3 UBIQUITIN-PROTEIN LIGASE RNF26"/>
    <property type="match status" value="1"/>
</dbReference>
<keyword evidence="1" id="KW-0863">Zinc-finger</keyword>
<evidence type="ECO:0000313" key="5">
    <source>
        <dbReference type="EMBL" id="KAG7399463.1"/>
    </source>
</evidence>
<keyword evidence="1" id="KW-0479">Metal-binding</keyword>
<keyword evidence="2" id="KW-0175">Coiled coil</keyword>
<dbReference type="PROSITE" id="PS50089">
    <property type="entry name" value="ZF_RING_2"/>
    <property type="match status" value="1"/>
</dbReference>
<reference evidence="5" key="1">
    <citation type="submission" date="2021-02" db="EMBL/GenBank/DDBJ databases">
        <authorList>
            <person name="Palmer J.M."/>
        </authorList>
    </citation>
    <scope>NUCLEOTIDE SEQUENCE</scope>
    <source>
        <strain evidence="5">SCRP23</strain>
    </source>
</reference>
<accession>A0A8T1X5Y7</accession>
<gene>
    <name evidence="5" type="primary">ABHD4_3</name>
    <name evidence="5" type="ORF">PHYBOEH_008835</name>
</gene>
<dbReference type="GO" id="GO:0008270">
    <property type="term" value="F:zinc ion binding"/>
    <property type="evidence" value="ECO:0007669"/>
    <property type="project" value="UniProtKB-KW"/>
</dbReference>
<evidence type="ECO:0000256" key="1">
    <source>
        <dbReference type="PROSITE-ProRule" id="PRU00175"/>
    </source>
</evidence>
<evidence type="ECO:0000256" key="2">
    <source>
        <dbReference type="SAM" id="Coils"/>
    </source>
</evidence>
<feature type="region of interest" description="Disordered" evidence="3">
    <location>
        <begin position="1"/>
        <end position="58"/>
    </location>
</feature>
<feature type="domain" description="RING-type" evidence="4">
    <location>
        <begin position="331"/>
        <end position="366"/>
    </location>
</feature>
<organism evidence="5 6">
    <name type="scientific">Phytophthora boehmeriae</name>
    <dbReference type="NCBI Taxonomy" id="109152"/>
    <lineage>
        <taxon>Eukaryota</taxon>
        <taxon>Sar</taxon>
        <taxon>Stramenopiles</taxon>
        <taxon>Oomycota</taxon>
        <taxon>Peronosporomycetes</taxon>
        <taxon>Peronosporales</taxon>
        <taxon>Peronosporaceae</taxon>
        <taxon>Phytophthora</taxon>
    </lineage>
</organism>
<dbReference type="EMBL" id="JAGDFL010000053">
    <property type="protein sequence ID" value="KAG7399463.1"/>
    <property type="molecule type" value="Genomic_DNA"/>
</dbReference>
<dbReference type="PANTHER" id="PTHR22696:SF1">
    <property type="entry name" value="E3 UBIQUITIN-PROTEIN LIGASE RNF26"/>
    <property type="match status" value="1"/>
</dbReference>